<dbReference type="Pfam" id="PF07980">
    <property type="entry name" value="SusD_RagB"/>
    <property type="match status" value="1"/>
</dbReference>
<evidence type="ECO:0000256" key="5">
    <source>
        <dbReference type="ARBA" id="ARBA00023237"/>
    </source>
</evidence>
<evidence type="ECO:0000313" key="10">
    <source>
        <dbReference type="Proteomes" id="UP001549749"/>
    </source>
</evidence>
<evidence type="ECO:0000259" key="8">
    <source>
        <dbReference type="Pfam" id="PF14322"/>
    </source>
</evidence>
<dbReference type="PROSITE" id="PS51257">
    <property type="entry name" value="PROKAR_LIPOPROTEIN"/>
    <property type="match status" value="1"/>
</dbReference>
<dbReference type="Pfam" id="PF14322">
    <property type="entry name" value="SusD-like_3"/>
    <property type="match status" value="1"/>
</dbReference>
<organism evidence="9 10">
    <name type="scientific">Chitinophaga defluvii</name>
    <dbReference type="NCBI Taxonomy" id="3163343"/>
    <lineage>
        <taxon>Bacteria</taxon>
        <taxon>Pseudomonadati</taxon>
        <taxon>Bacteroidota</taxon>
        <taxon>Chitinophagia</taxon>
        <taxon>Chitinophagales</taxon>
        <taxon>Chitinophagaceae</taxon>
        <taxon>Chitinophaga</taxon>
    </lineage>
</organism>
<dbReference type="SUPFAM" id="SSF48452">
    <property type="entry name" value="TPR-like"/>
    <property type="match status" value="1"/>
</dbReference>
<keyword evidence="5" id="KW-0998">Cell outer membrane</keyword>
<evidence type="ECO:0000256" key="6">
    <source>
        <dbReference type="SAM" id="SignalP"/>
    </source>
</evidence>
<keyword evidence="4" id="KW-0472">Membrane</keyword>
<dbReference type="InterPro" id="IPR033985">
    <property type="entry name" value="SusD-like_N"/>
</dbReference>
<feature type="chain" id="PRO_5046554170" evidence="6">
    <location>
        <begin position="26"/>
        <end position="544"/>
    </location>
</feature>
<dbReference type="InterPro" id="IPR012944">
    <property type="entry name" value="SusD_RagB_dom"/>
</dbReference>
<evidence type="ECO:0000256" key="4">
    <source>
        <dbReference type="ARBA" id="ARBA00023136"/>
    </source>
</evidence>
<proteinExistence type="inferred from homology"/>
<comment type="caution">
    <text evidence="9">The sequence shown here is derived from an EMBL/GenBank/DDBJ whole genome shotgun (WGS) entry which is preliminary data.</text>
</comment>
<protein>
    <submittedName>
        <fullName evidence="9">RagB/SusD family nutrient uptake outer membrane protein</fullName>
    </submittedName>
</protein>
<keyword evidence="3 6" id="KW-0732">Signal</keyword>
<evidence type="ECO:0000256" key="1">
    <source>
        <dbReference type="ARBA" id="ARBA00004442"/>
    </source>
</evidence>
<gene>
    <name evidence="9" type="ORF">ABR189_26530</name>
</gene>
<accession>A0ABV2TFS9</accession>
<evidence type="ECO:0000313" key="9">
    <source>
        <dbReference type="EMBL" id="MET7000969.1"/>
    </source>
</evidence>
<keyword evidence="10" id="KW-1185">Reference proteome</keyword>
<evidence type="ECO:0000259" key="7">
    <source>
        <dbReference type="Pfam" id="PF07980"/>
    </source>
</evidence>
<comment type="subcellular location">
    <subcellularLocation>
        <location evidence="1">Cell outer membrane</location>
    </subcellularLocation>
</comment>
<comment type="similarity">
    <text evidence="2">Belongs to the SusD family.</text>
</comment>
<evidence type="ECO:0000256" key="3">
    <source>
        <dbReference type="ARBA" id="ARBA00022729"/>
    </source>
</evidence>
<feature type="domain" description="RagB/SusD" evidence="7">
    <location>
        <begin position="270"/>
        <end position="544"/>
    </location>
</feature>
<dbReference type="EMBL" id="JBEXAC010000002">
    <property type="protein sequence ID" value="MET7000969.1"/>
    <property type="molecule type" value="Genomic_DNA"/>
</dbReference>
<evidence type="ECO:0000256" key="2">
    <source>
        <dbReference type="ARBA" id="ARBA00006275"/>
    </source>
</evidence>
<dbReference type="Gene3D" id="1.25.40.390">
    <property type="match status" value="1"/>
</dbReference>
<feature type="domain" description="SusD-like N-terminal" evidence="8">
    <location>
        <begin position="29"/>
        <end position="212"/>
    </location>
</feature>
<dbReference type="Proteomes" id="UP001549749">
    <property type="component" value="Unassembled WGS sequence"/>
</dbReference>
<dbReference type="RefSeq" id="WP_354663521.1">
    <property type="nucleotide sequence ID" value="NZ_JBEXAC010000002.1"/>
</dbReference>
<name>A0ABV2TFS9_9BACT</name>
<feature type="signal peptide" evidence="6">
    <location>
        <begin position="1"/>
        <end position="25"/>
    </location>
</feature>
<sequence length="544" mass="61033">MMNNVIKRFNIKVASLLLLTVSVISCNNFLEVTPKDQVSANTLFENTTNADLFLNNVYTGLQGPFTTYDPTENFSDNAMNGVGGTVSRVLYATSVYTPSNAPSYWGLYNNIRAANLFIQNVTKSALDETWKKQRLGEARFLRAYFYSVLWTYYGGVPIITDILSQKDGDEMFRARNTDEETFKFITDECAASAEDLPLQAEAGRATKGAALTLKGWCELFAASALKNPTNDKAKWAKAAATNKQVIDLKKYDLFPDYNTQFFEENNDNIETIFAKKYLGGTSLGGGREGLQGTWIVGGIQRAYGGVNPTQELVDDYVMSNGLPITDPASGYDPQNPYVNREQRFYQSVIYDGATWLGYEIVTRHGAGSKNETDLSNINESTNTGYCLLKGLNPKYAINGNNQQNSANFIIFRYAEVLLSYAEAQNEAVGPDASVYDAVDKVRDRSALSGLPKNLTQEEMRKAIRRERRIELAFEEKRWFDLIRWKIAEKNLNGTLHAILIENGVYKVIPAAEGKRIFYPEKNYVYPIPQSAMDKNTKLVQNPNY</sequence>
<dbReference type="InterPro" id="IPR011990">
    <property type="entry name" value="TPR-like_helical_dom_sf"/>
</dbReference>
<reference evidence="9 10" key="1">
    <citation type="submission" date="2024-06" db="EMBL/GenBank/DDBJ databases">
        <title>Chitinophaga defluvii sp. nov., isolated from municipal sewage.</title>
        <authorList>
            <person name="Zhang L."/>
        </authorList>
    </citation>
    <scope>NUCLEOTIDE SEQUENCE [LARGE SCALE GENOMIC DNA]</scope>
    <source>
        <strain evidence="9 10">H8</strain>
    </source>
</reference>